<dbReference type="InterPro" id="IPR051539">
    <property type="entry name" value="T4SS-coupling_protein"/>
</dbReference>
<name>A0A023DA83_ACIMT</name>
<dbReference type="GO" id="GO:0005886">
    <property type="term" value="C:plasma membrane"/>
    <property type="evidence" value="ECO:0007669"/>
    <property type="project" value="UniProtKB-SubCell"/>
</dbReference>
<dbReference type="PANTHER" id="PTHR37937:SF1">
    <property type="entry name" value="CONJUGATIVE TRANSFER: DNA TRANSPORT"/>
    <property type="match status" value="1"/>
</dbReference>
<protein>
    <submittedName>
        <fullName evidence="7">Conjugal transfer coupling protein TraG</fullName>
    </submittedName>
</protein>
<dbReference type="AlphaFoldDB" id="A0A023DA83"/>
<keyword evidence="3 6" id="KW-0812">Transmembrane</keyword>
<reference evidence="7 8" key="2">
    <citation type="journal article" date="2014" name="FEMS Microbiol. Lett.">
        <title>Draft genomic DNA sequence of the facultatively methylotrophic bacterium Acidomonas methanolica type strain MB58.</title>
        <authorList>
            <person name="Higashiura N."/>
            <person name="Hadano H."/>
            <person name="Hirakawa H."/>
            <person name="Matsutani M."/>
            <person name="Takabe S."/>
            <person name="Matsushita K."/>
            <person name="Azuma Y."/>
        </authorList>
    </citation>
    <scope>NUCLEOTIDE SEQUENCE [LARGE SCALE GENOMIC DNA]</scope>
    <source>
        <strain evidence="7 8">MB58</strain>
    </source>
</reference>
<organism evidence="7 8">
    <name type="scientific">Acidomonas methanolica NBRC 104435</name>
    <dbReference type="NCBI Taxonomy" id="1231351"/>
    <lineage>
        <taxon>Bacteria</taxon>
        <taxon>Pseudomonadati</taxon>
        <taxon>Pseudomonadota</taxon>
        <taxon>Alphaproteobacteria</taxon>
        <taxon>Acetobacterales</taxon>
        <taxon>Acetobacteraceae</taxon>
        <taxon>Acidomonas</taxon>
    </lineage>
</organism>
<evidence type="ECO:0000313" key="7">
    <source>
        <dbReference type="EMBL" id="GAJ30706.1"/>
    </source>
</evidence>
<dbReference type="Pfam" id="PF02534">
    <property type="entry name" value="T4SS-DNA_transf"/>
    <property type="match status" value="1"/>
</dbReference>
<evidence type="ECO:0000313" key="8">
    <source>
        <dbReference type="Proteomes" id="UP000019760"/>
    </source>
</evidence>
<keyword evidence="4 6" id="KW-1133">Transmembrane helix</keyword>
<sequence length="167" mass="18914">MSGTKILWGQITLVLSIIVLSWWAATQWTAWELAFQPELGRPWFVLFHRWPVYAPPLFFWWWYVFDAYAPNVFARGAWIAGSGGVLAFAAAVALSVHRTCEARKIETYGSARWAEPDEIAKAGLLDPDGVVLGRYRKTYLRHDGPEHVLTFAPTRSGKGVGMVSRRF</sequence>
<dbReference type="Proteomes" id="UP000019760">
    <property type="component" value="Unassembled WGS sequence"/>
</dbReference>
<evidence type="ECO:0000256" key="6">
    <source>
        <dbReference type="SAM" id="Phobius"/>
    </source>
</evidence>
<evidence type="ECO:0000256" key="4">
    <source>
        <dbReference type="ARBA" id="ARBA00022989"/>
    </source>
</evidence>
<evidence type="ECO:0000256" key="5">
    <source>
        <dbReference type="ARBA" id="ARBA00023136"/>
    </source>
</evidence>
<keyword evidence="8" id="KW-1185">Reference proteome</keyword>
<reference evidence="8" key="1">
    <citation type="journal article" date="2014" name="FEMS Microbiol. Lett.">
        <title>Draft Genomic DNA Sequence of the Facultatively Methylotrophic Bacterium Acidomonas methanolica type strain MB58.</title>
        <authorList>
            <person name="Higashiura N."/>
            <person name="Hadano H."/>
            <person name="Hirakawa H."/>
            <person name="Matsutani M."/>
            <person name="Takabe S."/>
            <person name="Matsushita K."/>
            <person name="Azuma Y."/>
        </authorList>
    </citation>
    <scope>NUCLEOTIDE SEQUENCE [LARGE SCALE GENOMIC DNA]</scope>
    <source>
        <strain evidence="8">MB58</strain>
    </source>
</reference>
<comment type="caution">
    <text evidence="7">The sequence shown here is derived from an EMBL/GenBank/DDBJ whole genome shotgun (WGS) entry which is preliminary data.</text>
</comment>
<keyword evidence="5 6" id="KW-0472">Membrane</keyword>
<comment type="subcellular location">
    <subcellularLocation>
        <location evidence="1">Cell membrane</location>
        <topology evidence="1">Multi-pass membrane protein</topology>
    </subcellularLocation>
</comment>
<dbReference type="PANTHER" id="PTHR37937">
    <property type="entry name" value="CONJUGATIVE TRANSFER: DNA TRANSPORT"/>
    <property type="match status" value="1"/>
</dbReference>
<evidence type="ECO:0000256" key="3">
    <source>
        <dbReference type="ARBA" id="ARBA00022692"/>
    </source>
</evidence>
<accession>A0A023DA83</accession>
<feature type="transmembrane region" description="Helical" evidence="6">
    <location>
        <begin position="6"/>
        <end position="25"/>
    </location>
</feature>
<feature type="transmembrane region" description="Helical" evidence="6">
    <location>
        <begin position="46"/>
        <end position="65"/>
    </location>
</feature>
<feature type="transmembrane region" description="Helical" evidence="6">
    <location>
        <begin position="77"/>
        <end position="96"/>
    </location>
</feature>
<dbReference type="EMBL" id="BAND01000224">
    <property type="protein sequence ID" value="GAJ30706.1"/>
    <property type="molecule type" value="Genomic_DNA"/>
</dbReference>
<evidence type="ECO:0000256" key="1">
    <source>
        <dbReference type="ARBA" id="ARBA00004651"/>
    </source>
</evidence>
<gene>
    <name evidence="7" type="ORF">Amme_242_008</name>
</gene>
<proteinExistence type="predicted"/>
<keyword evidence="2" id="KW-1003">Cell membrane</keyword>
<dbReference type="InterPro" id="IPR003688">
    <property type="entry name" value="TraG/VirD4"/>
</dbReference>
<evidence type="ECO:0000256" key="2">
    <source>
        <dbReference type="ARBA" id="ARBA00022475"/>
    </source>
</evidence>